<dbReference type="Proteomes" id="UP001419268">
    <property type="component" value="Unassembled WGS sequence"/>
</dbReference>
<gene>
    <name evidence="1" type="ORF">Scep_028742</name>
</gene>
<organism evidence="1 2">
    <name type="scientific">Stephania cephalantha</name>
    <dbReference type="NCBI Taxonomy" id="152367"/>
    <lineage>
        <taxon>Eukaryota</taxon>
        <taxon>Viridiplantae</taxon>
        <taxon>Streptophyta</taxon>
        <taxon>Embryophyta</taxon>
        <taxon>Tracheophyta</taxon>
        <taxon>Spermatophyta</taxon>
        <taxon>Magnoliopsida</taxon>
        <taxon>Ranunculales</taxon>
        <taxon>Menispermaceae</taxon>
        <taxon>Menispermoideae</taxon>
        <taxon>Cissampelideae</taxon>
        <taxon>Stephania</taxon>
    </lineage>
</organism>
<evidence type="ECO:0000313" key="1">
    <source>
        <dbReference type="EMBL" id="KAK9089660.1"/>
    </source>
</evidence>
<name>A0AAP0ECK7_9MAGN</name>
<dbReference type="EMBL" id="JBBNAG010000012">
    <property type="protein sequence ID" value="KAK9089660.1"/>
    <property type="molecule type" value="Genomic_DNA"/>
</dbReference>
<reference evidence="1 2" key="1">
    <citation type="submission" date="2024-01" db="EMBL/GenBank/DDBJ databases">
        <title>Genome assemblies of Stephania.</title>
        <authorList>
            <person name="Yang L."/>
        </authorList>
    </citation>
    <scope>NUCLEOTIDE SEQUENCE [LARGE SCALE GENOMIC DNA]</scope>
    <source>
        <strain evidence="1">JXDWG</strain>
        <tissue evidence="1">Leaf</tissue>
    </source>
</reference>
<evidence type="ECO:0000313" key="2">
    <source>
        <dbReference type="Proteomes" id="UP001419268"/>
    </source>
</evidence>
<accession>A0AAP0ECK7</accession>
<keyword evidence="2" id="KW-1185">Reference proteome</keyword>
<protein>
    <submittedName>
        <fullName evidence="1">Uncharacterized protein</fullName>
    </submittedName>
</protein>
<proteinExistence type="predicted"/>
<dbReference type="AlphaFoldDB" id="A0AAP0ECK7"/>
<sequence>MWAAGWEKALSDIGPNIIWVGGSPELCSTTPYNQVSYMSLDEISPLTFSIGNTVTSLYICHCLFYYNIPHACSNLSMLLGAYLQFLEPSFTPRLSQ</sequence>
<comment type="caution">
    <text evidence="1">The sequence shown here is derived from an EMBL/GenBank/DDBJ whole genome shotgun (WGS) entry which is preliminary data.</text>
</comment>